<reference evidence="3 4" key="1">
    <citation type="journal article" date="2022" name="Allergy">
        <title>Genome assembly and annotation of Periplaneta americana reveal a comprehensive cockroach allergen profile.</title>
        <authorList>
            <person name="Wang L."/>
            <person name="Xiong Q."/>
            <person name="Saelim N."/>
            <person name="Wang L."/>
            <person name="Nong W."/>
            <person name="Wan A.T."/>
            <person name="Shi M."/>
            <person name="Liu X."/>
            <person name="Cao Q."/>
            <person name="Hui J.H.L."/>
            <person name="Sookrung N."/>
            <person name="Leung T.F."/>
            <person name="Tungtrongchitr A."/>
            <person name="Tsui S.K.W."/>
        </authorList>
    </citation>
    <scope>NUCLEOTIDE SEQUENCE [LARGE SCALE GENOMIC DNA]</scope>
    <source>
        <strain evidence="3">PWHHKU_190912</strain>
    </source>
</reference>
<feature type="compositionally biased region" description="Polar residues" evidence="1">
    <location>
        <begin position="1507"/>
        <end position="1521"/>
    </location>
</feature>
<dbReference type="PANTHER" id="PTHR21818:SF0">
    <property type="entry name" value="FANCONI ANEMIA GROUP I PROTEIN"/>
    <property type="match status" value="1"/>
</dbReference>
<evidence type="ECO:0000313" key="4">
    <source>
        <dbReference type="Proteomes" id="UP001148838"/>
    </source>
</evidence>
<dbReference type="SUPFAM" id="SSF48371">
    <property type="entry name" value="ARM repeat"/>
    <property type="match status" value="1"/>
</dbReference>
<dbReference type="InterPro" id="IPR026171">
    <property type="entry name" value="FANCI"/>
</dbReference>
<dbReference type="InterPro" id="IPR043128">
    <property type="entry name" value="Rev_trsase/Diguanyl_cyclase"/>
</dbReference>
<dbReference type="InterPro" id="IPR029315">
    <property type="entry name" value="FANCI_S2"/>
</dbReference>
<dbReference type="Pfam" id="PF14675">
    <property type="entry name" value="FANCI_S1"/>
    <property type="match status" value="1"/>
</dbReference>
<proteinExistence type="predicted"/>
<comment type="caution">
    <text evidence="3">The sequence shown here is derived from an EMBL/GenBank/DDBJ whole genome shotgun (WGS) entry which is preliminary data.</text>
</comment>
<dbReference type="PROSITE" id="PS50878">
    <property type="entry name" value="RT_POL"/>
    <property type="match status" value="1"/>
</dbReference>
<dbReference type="Pfam" id="PF14678">
    <property type="entry name" value="FANCI_S4"/>
    <property type="match status" value="1"/>
</dbReference>
<evidence type="ECO:0000256" key="1">
    <source>
        <dbReference type="SAM" id="MobiDB-lite"/>
    </source>
</evidence>
<evidence type="ECO:0000259" key="2">
    <source>
        <dbReference type="PROSITE" id="PS50878"/>
    </source>
</evidence>
<dbReference type="EMBL" id="JAJSOF020000015">
    <property type="protein sequence ID" value="KAJ4441625.1"/>
    <property type="molecule type" value="Genomic_DNA"/>
</dbReference>
<dbReference type="InterPro" id="IPR029312">
    <property type="entry name" value="FANCI_HD2"/>
</dbReference>
<organism evidence="3 4">
    <name type="scientific">Periplaneta americana</name>
    <name type="common">American cockroach</name>
    <name type="synonym">Blatta americana</name>
    <dbReference type="NCBI Taxonomy" id="6978"/>
    <lineage>
        <taxon>Eukaryota</taxon>
        <taxon>Metazoa</taxon>
        <taxon>Ecdysozoa</taxon>
        <taxon>Arthropoda</taxon>
        <taxon>Hexapoda</taxon>
        <taxon>Insecta</taxon>
        <taxon>Pterygota</taxon>
        <taxon>Neoptera</taxon>
        <taxon>Polyneoptera</taxon>
        <taxon>Dictyoptera</taxon>
        <taxon>Blattodea</taxon>
        <taxon>Blattoidea</taxon>
        <taxon>Blattidae</taxon>
        <taxon>Blattinae</taxon>
        <taxon>Periplaneta</taxon>
    </lineage>
</organism>
<dbReference type="Pfam" id="PF14680">
    <property type="entry name" value="FANCI_HD2"/>
    <property type="match status" value="2"/>
</dbReference>
<feature type="compositionally biased region" description="Basic and acidic residues" evidence="1">
    <location>
        <begin position="1496"/>
        <end position="1506"/>
    </location>
</feature>
<dbReference type="InterPro" id="IPR029308">
    <property type="entry name" value="FANCI_S1"/>
</dbReference>
<feature type="compositionally biased region" description="Basic and acidic residues" evidence="1">
    <location>
        <begin position="990"/>
        <end position="1009"/>
    </location>
</feature>
<dbReference type="Pfam" id="PF14677">
    <property type="entry name" value="FANCI_S3"/>
    <property type="match status" value="1"/>
</dbReference>
<dbReference type="InterPro" id="IPR029314">
    <property type="entry name" value="FANCI_S4"/>
</dbReference>
<keyword evidence="4" id="KW-1185">Reference proteome</keyword>
<dbReference type="Pfam" id="PF14679">
    <property type="entry name" value="FANCI_HD1"/>
    <property type="match status" value="1"/>
</dbReference>
<dbReference type="Proteomes" id="UP001148838">
    <property type="component" value="Unassembled WGS sequence"/>
</dbReference>
<dbReference type="InterPro" id="IPR016024">
    <property type="entry name" value="ARM-type_fold"/>
</dbReference>
<dbReference type="InterPro" id="IPR029310">
    <property type="entry name" value="FANCI_HD1"/>
</dbReference>
<sequence length="1534" mass="173648">MKENCSKLVSQICSLISNTICHSDAPQLLSYLYQGLSRNGSMEIKRFKVTEKVLKELQSRKLNNKQVNVIVSRLALEVEKLTPEHLVQFCDYCIDCIQHDDGEQTSWKDLLPKLLTLLVASDTVNHEGVDLNGVEYKTEVIRTLLMVKWRPSIITSLASMFIEVPMTNDQHLQVVNKLCASFEQLGPSEIPPLVHHLLQVCKDQHGVALFLRLQTYFCTRLYNRLLPNNNRDTENSADLDTAVADSIELASERETQNAEATVLFHMHQSAQFGHASIKNFMKFMKSVTNAPELVLEPFLLTVLLSLSTISIYEEQVFEIFKCTMQRVVQEEGKKLKSAWLRGVTPSNCNVELLLMKLMENSVRERNSVTEGMVNLAFLLLGATAAIGKEAVAERLWGFGTFLLVRLVKKHHAVTGTVLKLLTKRISGQAVTQYIDCLYQMSLSVPLVLSEYRSIIINLLESLTQLPGHVAENVVYAVLPIVRVFPSLRDVLIIVLRKALFSRDIGARKMSVSGFLQLLKHLDVKGMAVINSQSSNSNNSQSQLPRTILTQIDMEMGNSSSNNEAICLELLGVLRRCFMQQADVRQCLYEGLHSGVIRNPELNEHVQDMLLNHFSQFYESDADVLPPLKFSKAVVLKDISAELQEPLGHLVFAIQQVVTIDLPNGPNKLTNILESLCERIIKCSLEDFGLIMEKKWEYKGTVHQLFIDFKKAYDSVKREVLYDILIEFGIPKKLVRLIKMCLSETYSRVRKGQFLSDAFPIHCGLKQGDALSPLLFNFALEYAIRKVQDNRQGLELNGLHQFLVYADDVNMLGENTQTIRENTEILLEASKAIGLEVNPEKTKYMIMSRDQNIVRNGNIKIGDLSFEEVEKFKYLGATVTNINDTREEIKRRINMGNVCYYSVEKLLSSSLLSKNLKNETTNLLDILPESQQQQEMVRQMLGVFEALMGYTISSWKKDESVENARKLNNLFKGYNRLAEFAKNNGKAGKKANGDEGGARRKKKMDGEKRATAKGSSTVFRFPHTVLDYNVAYKMLCLVHKNSVEWCTAEAANQVKGRREFSRFVMEVILSLVKTSRSEKCIKSASSFQSYINIGSVLYSECVCKLQEFTEFDIGTAFLTLECFNELIALVCSNHKDRLGQFLGDVGDVPVKEGQGKQLLEMATKYEELLTNVLAQEDESEDEPKAKKIPLLLVQGLTQLAMQIQCQESSTKVLNWVKSFAKDQVLTDSNLIKKVLSLLFTLELRCKGSSQLYDHIAMQLCDLIGIVENGEEVEKYTSYNVVKAGTETTALLLLCDTVKQMLEHVEWVLARLRAEYIAMTHSVADKLAAKRELLKSKEHDVVNQVSHCVQILNYVSSLALEPGPLSDAVLKLLTHQYIVLSALTKYFILRTTKTNAAFQAAKFEMVVKLAGKYLSPHVYNLISHIEANQKKKRTKKEVDPLLMKSKVLRETRYIPKLVFEMEQFEKCVIELSKKSKVDLMNYVKLSTHRDFRIQLKHMQSADDQDHSINESASEAGNDNNDSTIGKEPPKKKARKQ</sequence>
<dbReference type="InterPro" id="IPR000477">
    <property type="entry name" value="RT_dom"/>
</dbReference>
<gene>
    <name evidence="3" type="ORF">ANN_11481</name>
</gene>
<feature type="region of interest" description="Disordered" evidence="1">
    <location>
        <begin position="1496"/>
        <end position="1534"/>
    </location>
</feature>
<dbReference type="InterPro" id="IPR043502">
    <property type="entry name" value="DNA/RNA_pol_sf"/>
</dbReference>
<accession>A0ABQ8T548</accession>
<feature type="domain" description="Reverse transcriptase" evidence="2">
    <location>
        <begin position="640"/>
        <end position="878"/>
    </location>
</feature>
<feature type="region of interest" description="Disordered" evidence="1">
    <location>
        <begin position="984"/>
        <end position="1010"/>
    </location>
</feature>
<name>A0ABQ8T548_PERAM</name>
<dbReference type="Pfam" id="PF14676">
    <property type="entry name" value="FANCI_S2"/>
    <property type="match status" value="1"/>
</dbReference>
<evidence type="ECO:0000313" key="3">
    <source>
        <dbReference type="EMBL" id="KAJ4441625.1"/>
    </source>
</evidence>
<dbReference type="InterPro" id="IPR029313">
    <property type="entry name" value="FANCI_S3"/>
</dbReference>
<protein>
    <recommendedName>
        <fullName evidence="2">Reverse transcriptase domain-containing protein</fullName>
    </recommendedName>
</protein>
<dbReference type="PANTHER" id="PTHR21818">
    <property type="entry name" value="BC025462 PROTEIN"/>
    <property type="match status" value="1"/>
</dbReference>
<dbReference type="SUPFAM" id="SSF56672">
    <property type="entry name" value="DNA/RNA polymerases"/>
    <property type="match status" value="1"/>
</dbReference>
<dbReference type="Gene3D" id="3.30.70.270">
    <property type="match status" value="1"/>
</dbReference>